<dbReference type="PANTHER" id="PTHR12286">
    <property type="entry name" value="SACCHAROPINE DEHYDROGENASE-LIKE OXIDOREDUCTASE"/>
    <property type="match status" value="1"/>
</dbReference>
<keyword evidence="2" id="KW-1133">Transmembrane helix</keyword>
<organism evidence="4 5">
    <name type="scientific">Discostella pseudostelligera</name>
    <dbReference type="NCBI Taxonomy" id="259834"/>
    <lineage>
        <taxon>Eukaryota</taxon>
        <taxon>Sar</taxon>
        <taxon>Stramenopiles</taxon>
        <taxon>Ochrophyta</taxon>
        <taxon>Bacillariophyta</taxon>
        <taxon>Coscinodiscophyceae</taxon>
        <taxon>Thalassiosirophycidae</taxon>
        <taxon>Stephanodiscales</taxon>
        <taxon>Stephanodiscaceae</taxon>
        <taxon>Discostella</taxon>
    </lineage>
</organism>
<sequence length="491" mass="53304">MTAIEIRRPYSIAVFGCTGNAGRGVAYHVVKSAILGHASNASSAATTTTTKLPHRVALAGRSRDKVNKIYESIIEELRQDGILKDDSILLRDDKNNLVDIVVADVTNEPSMQHLATSTHILISCAGPYGRYGESSVKACVECKTHYVDITGEVDFIEDMIHKYGDQAEKNRVTLCPFSGYDCVPSELGMWLVGKALESHGGDELGTLELNVLAKGGGLPRGTILTFLDAADKQTQKQTKEENTNRGSRFYLKEYRPIAKAALSPSHFLLPKYQMGQYTGPNFMSIINVPVLCRSAPTLGFTNMDLTISDRLSVVGRGSWYNGYYGLVQAQMYIMALVAGGMVFAIPQFRNFLRKRLDAYSYHGDSSGKVYVDIRGAPPSSNGSRKTAYAMARCTYPGDPGIYATGFFAAGVANALLEATTTSNLDDDGSNGNNNNKALAGFHSPVAALSNCRPDLLVDHLREMGAQIKLEVVPEEGMAAKEIDTAKLRSKL</sequence>
<keyword evidence="5" id="KW-1185">Reference proteome</keyword>
<keyword evidence="2" id="KW-0812">Transmembrane</keyword>
<evidence type="ECO:0000256" key="2">
    <source>
        <dbReference type="SAM" id="Phobius"/>
    </source>
</evidence>
<dbReference type="InterPro" id="IPR005097">
    <property type="entry name" value="Sacchrp_dh_NADP-bd"/>
</dbReference>
<proteinExistence type="inferred from homology"/>
<comment type="similarity">
    <text evidence="1">Belongs to the saccharopine dehydrogenase family.</text>
</comment>
<accession>A0ABD3N492</accession>
<dbReference type="EMBL" id="JALLBG020000049">
    <property type="protein sequence ID" value="KAL3769871.1"/>
    <property type="molecule type" value="Genomic_DNA"/>
</dbReference>
<keyword evidence="2" id="KW-0472">Membrane</keyword>
<comment type="caution">
    <text evidence="4">The sequence shown here is derived from an EMBL/GenBank/DDBJ whole genome shotgun (WGS) entry which is preliminary data.</text>
</comment>
<dbReference type="Gene3D" id="3.40.50.720">
    <property type="entry name" value="NAD(P)-binding Rossmann-like Domain"/>
    <property type="match status" value="1"/>
</dbReference>
<gene>
    <name evidence="4" type="ORF">ACHAWU_007077</name>
</gene>
<reference evidence="4 5" key="1">
    <citation type="submission" date="2024-10" db="EMBL/GenBank/DDBJ databases">
        <title>Updated reference genomes for cyclostephanoid diatoms.</title>
        <authorList>
            <person name="Roberts W.R."/>
            <person name="Alverson A.J."/>
        </authorList>
    </citation>
    <scope>NUCLEOTIDE SEQUENCE [LARGE SCALE GENOMIC DNA]</scope>
    <source>
        <strain evidence="4 5">AJA232-27</strain>
    </source>
</reference>
<name>A0ABD3N492_9STRA</name>
<dbReference type="Pfam" id="PF03435">
    <property type="entry name" value="Sacchrp_dh_NADP"/>
    <property type="match status" value="1"/>
</dbReference>
<feature type="domain" description="Saccharopine dehydrogenase NADP binding" evidence="3">
    <location>
        <begin position="51"/>
        <end position="174"/>
    </location>
</feature>
<evidence type="ECO:0000259" key="3">
    <source>
        <dbReference type="Pfam" id="PF03435"/>
    </source>
</evidence>
<dbReference type="AlphaFoldDB" id="A0ABD3N492"/>
<dbReference type="PANTHER" id="PTHR12286:SF5">
    <property type="entry name" value="SACCHAROPINE DEHYDROGENASE-LIKE OXIDOREDUCTASE"/>
    <property type="match status" value="1"/>
</dbReference>
<evidence type="ECO:0000313" key="5">
    <source>
        <dbReference type="Proteomes" id="UP001530293"/>
    </source>
</evidence>
<protein>
    <recommendedName>
        <fullName evidence="3">Saccharopine dehydrogenase NADP binding domain-containing protein</fullName>
    </recommendedName>
</protein>
<evidence type="ECO:0000256" key="1">
    <source>
        <dbReference type="ARBA" id="ARBA00038048"/>
    </source>
</evidence>
<dbReference type="SUPFAM" id="SSF51735">
    <property type="entry name" value="NAD(P)-binding Rossmann-fold domains"/>
    <property type="match status" value="1"/>
</dbReference>
<feature type="transmembrane region" description="Helical" evidence="2">
    <location>
        <begin position="323"/>
        <end position="345"/>
    </location>
</feature>
<dbReference type="InterPro" id="IPR051276">
    <property type="entry name" value="Saccharopine_DH-like_oxidrdct"/>
</dbReference>
<dbReference type="Proteomes" id="UP001530293">
    <property type="component" value="Unassembled WGS sequence"/>
</dbReference>
<dbReference type="InterPro" id="IPR036291">
    <property type="entry name" value="NAD(P)-bd_dom_sf"/>
</dbReference>
<evidence type="ECO:0000313" key="4">
    <source>
        <dbReference type="EMBL" id="KAL3769871.1"/>
    </source>
</evidence>